<reference evidence="2" key="1">
    <citation type="submission" date="2023-10" db="EMBL/GenBank/DDBJ databases">
        <title>Genome assemblies of two species of porcelain crab, Petrolisthes cinctipes and Petrolisthes manimaculis (Anomura: Porcellanidae).</title>
        <authorList>
            <person name="Angst P."/>
        </authorList>
    </citation>
    <scope>NUCLEOTIDE SEQUENCE</scope>
    <source>
        <strain evidence="2">PB745_01</strain>
        <tissue evidence="2">Gill</tissue>
    </source>
</reference>
<feature type="compositionally biased region" description="Low complexity" evidence="1">
    <location>
        <begin position="54"/>
        <end position="64"/>
    </location>
</feature>
<keyword evidence="3" id="KW-1185">Reference proteome</keyword>
<evidence type="ECO:0000313" key="3">
    <source>
        <dbReference type="Proteomes" id="UP001286313"/>
    </source>
</evidence>
<dbReference type="EMBL" id="JAWQEG010004252">
    <property type="protein sequence ID" value="KAK3862421.1"/>
    <property type="molecule type" value="Genomic_DNA"/>
</dbReference>
<evidence type="ECO:0000313" key="2">
    <source>
        <dbReference type="EMBL" id="KAK3862421.1"/>
    </source>
</evidence>
<name>A0AAE1EW19_PETCI</name>
<protein>
    <submittedName>
        <fullName evidence="2">Uncharacterized protein</fullName>
    </submittedName>
</protein>
<comment type="caution">
    <text evidence="2">The sequence shown here is derived from an EMBL/GenBank/DDBJ whole genome shotgun (WGS) entry which is preliminary data.</text>
</comment>
<dbReference type="Proteomes" id="UP001286313">
    <property type="component" value="Unassembled WGS sequence"/>
</dbReference>
<accession>A0AAE1EW19</accession>
<organism evidence="2 3">
    <name type="scientific">Petrolisthes cinctipes</name>
    <name type="common">Flat porcelain crab</name>
    <dbReference type="NCBI Taxonomy" id="88211"/>
    <lineage>
        <taxon>Eukaryota</taxon>
        <taxon>Metazoa</taxon>
        <taxon>Ecdysozoa</taxon>
        <taxon>Arthropoda</taxon>
        <taxon>Crustacea</taxon>
        <taxon>Multicrustacea</taxon>
        <taxon>Malacostraca</taxon>
        <taxon>Eumalacostraca</taxon>
        <taxon>Eucarida</taxon>
        <taxon>Decapoda</taxon>
        <taxon>Pleocyemata</taxon>
        <taxon>Anomura</taxon>
        <taxon>Galatheoidea</taxon>
        <taxon>Porcellanidae</taxon>
        <taxon>Petrolisthes</taxon>
    </lineage>
</organism>
<feature type="compositionally biased region" description="Low complexity" evidence="1">
    <location>
        <begin position="218"/>
        <end position="229"/>
    </location>
</feature>
<sequence length="236" mass="24747">MLQSVEVQHHQSGSSGGRAPCGGSSTCPPPVTFQAGSGGRGPLPSAPMSREQLEPFLAALAALQEEQRGGGSGDGSDSSSLDNLSCEVQPPSTPRTSIESLQEHPLRPRQSQLYRGHAVEGAPVVEHGRGQQVGRRGSRRATWCSPPAVAVHHPRDLARGGPLGVNLDPAGAARPMGKAQRLTVGGGSVGDLYTIDRRLQLLPSHPPPPHLKDNLQDSSRISLHSESSSGVRLEMT</sequence>
<evidence type="ECO:0000256" key="1">
    <source>
        <dbReference type="SAM" id="MobiDB-lite"/>
    </source>
</evidence>
<dbReference type="AlphaFoldDB" id="A0AAE1EW19"/>
<feature type="region of interest" description="Disordered" evidence="1">
    <location>
        <begin position="1"/>
        <end position="141"/>
    </location>
</feature>
<feature type="compositionally biased region" description="Polar residues" evidence="1">
    <location>
        <begin position="1"/>
        <end position="13"/>
    </location>
</feature>
<proteinExistence type="predicted"/>
<feature type="region of interest" description="Disordered" evidence="1">
    <location>
        <begin position="200"/>
        <end position="236"/>
    </location>
</feature>
<gene>
    <name evidence="2" type="ORF">Pcinc_031721</name>
</gene>